<dbReference type="PANTHER" id="PTHR47183">
    <property type="entry name" value="GLUCOSE-1-PHOSPHATE CYTIDYLYLTRANSFERASE-RELATED"/>
    <property type="match status" value="1"/>
</dbReference>
<dbReference type="OrthoDB" id="9814110at2"/>
<dbReference type="SUPFAM" id="SSF53448">
    <property type="entry name" value="Nucleotide-diphospho-sugar transferases"/>
    <property type="match status" value="1"/>
</dbReference>
<reference evidence="2 3" key="1">
    <citation type="submission" date="2014-10" db="EMBL/GenBank/DDBJ databases">
        <title>Draft genome sequence of Actinoplanes utahensis NRRL 12052.</title>
        <authorList>
            <person name="Velasco-Bucheli B."/>
            <person name="del Cerro C."/>
            <person name="Hormigo D."/>
            <person name="Garcia J.L."/>
            <person name="Acebal C."/>
            <person name="Arroyo M."/>
            <person name="de la Mata I."/>
        </authorList>
    </citation>
    <scope>NUCLEOTIDE SEQUENCE [LARGE SCALE GENOMIC DNA]</scope>
    <source>
        <strain evidence="2 3">NRRL 12052</strain>
    </source>
</reference>
<accession>A0A0A6WWL2</accession>
<dbReference type="EMBL" id="JRTT01000140">
    <property type="protein sequence ID" value="KHD72087.1"/>
    <property type="molecule type" value="Genomic_DNA"/>
</dbReference>
<dbReference type="Pfam" id="PF00483">
    <property type="entry name" value="NTP_transferase"/>
    <property type="match status" value="1"/>
</dbReference>
<proteinExistence type="predicted"/>
<dbReference type="InterPro" id="IPR029044">
    <property type="entry name" value="Nucleotide-diphossugar_trans"/>
</dbReference>
<evidence type="ECO:0000259" key="1">
    <source>
        <dbReference type="Pfam" id="PF00483"/>
    </source>
</evidence>
<protein>
    <recommendedName>
        <fullName evidence="1">Nucleotidyl transferase domain-containing protein</fullName>
    </recommendedName>
</protein>
<organism evidence="2 3">
    <name type="scientific">Actinoplanes utahensis</name>
    <dbReference type="NCBI Taxonomy" id="1869"/>
    <lineage>
        <taxon>Bacteria</taxon>
        <taxon>Bacillati</taxon>
        <taxon>Actinomycetota</taxon>
        <taxon>Actinomycetes</taxon>
        <taxon>Micromonosporales</taxon>
        <taxon>Micromonosporaceae</taxon>
        <taxon>Actinoplanes</taxon>
    </lineage>
</organism>
<evidence type="ECO:0000313" key="2">
    <source>
        <dbReference type="EMBL" id="KHD72087.1"/>
    </source>
</evidence>
<dbReference type="GO" id="GO:0047343">
    <property type="term" value="F:glucose-1-phosphate cytidylyltransferase activity"/>
    <property type="evidence" value="ECO:0007669"/>
    <property type="project" value="InterPro"/>
</dbReference>
<feature type="domain" description="Nucleotidyl transferase" evidence="1">
    <location>
        <begin position="10"/>
        <end position="248"/>
    </location>
</feature>
<dbReference type="Gene3D" id="3.90.550.10">
    <property type="entry name" value="Spore Coat Polysaccharide Biosynthesis Protein SpsA, Chain A"/>
    <property type="match status" value="1"/>
</dbReference>
<sequence length="266" mass="29557">MVTDTPPVALLCGGSGERMGDITGGLPKSMLEVGGRPLLWHIMHAAARHGSRDFLLALGHRGAVIKDFFLRYPALADFTIELGPQPVVRYLDEPAIDRWQVTCVDTGEGARTGTRLRRLARHVPRWPLVVAYGDVLADVDLGDLMRYHRRHGRLATVTAVAPPSRFGHLELSAANQVVSFAEKPAAAEGWVSAGYFVIERAVVDGYLPVDRDVMFEEDPLRRLALDGELMAYRHDGYWQPVDTPKDLAALRGQWESDSPPWKAWRS</sequence>
<keyword evidence="3" id="KW-1185">Reference proteome</keyword>
<dbReference type="PANTHER" id="PTHR47183:SF1">
    <property type="entry name" value="GLUCOSE-1-PHOSPHATE CYTIDYLYLTRANSFERASE"/>
    <property type="match status" value="1"/>
</dbReference>
<dbReference type="STRING" id="1869.MB27_42355"/>
<dbReference type="RefSeq" id="WP_043533871.1">
    <property type="nucleotide sequence ID" value="NZ_BAABKU010000002.1"/>
</dbReference>
<gene>
    <name evidence="2" type="ORF">MB27_42355</name>
</gene>
<evidence type="ECO:0000313" key="3">
    <source>
        <dbReference type="Proteomes" id="UP000054537"/>
    </source>
</evidence>
<dbReference type="InterPro" id="IPR013446">
    <property type="entry name" value="G1P_cyt_trans-like"/>
</dbReference>
<dbReference type="Proteomes" id="UP000054537">
    <property type="component" value="Unassembled WGS sequence"/>
</dbReference>
<dbReference type="InterPro" id="IPR005835">
    <property type="entry name" value="NTP_transferase_dom"/>
</dbReference>
<dbReference type="eggNOG" id="COG1208">
    <property type="taxonomic scope" value="Bacteria"/>
</dbReference>
<dbReference type="AlphaFoldDB" id="A0A0A6WWL2"/>
<name>A0A0A6WWL2_ACTUT</name>
<comment type="caution">
    <text evidence="2">The sequence shown here is derived from an EMBL/GenBank/DDBJ whole genome shotgun (WGS) entry which is preliminary data.</text>
</comment>